<dbReference type="SUPFAM" id="SSF158745">
    <property type="entry name" value="LanC-like"/>
    <property type="match status" value="1"/>
</dbReference>
<reference evidence="2 3" key="1">
    <citation type="submission" date="2014-07" db="EMBL/GenBank/DDBJ databases">
        <authorList>
            <person name="McCorrison J."/>
            <person name="Sanka R."/>
            <person name="Torralba M."/>
            <person name="Gillis M."/>
            <person name="Haft D.H."/>
            <person name="Methe B."/>
            <person name="Sutton G."/>
            <person name="Nelson K.E."/>
        </authorList>
    </citation>
    <scope>NUCLEOTIDE SEQUENCE [LARGE SCALE GENOMIC DNA]</scope>
    <source>
        <strain evidence="2 3">S9-PR14</strain>
    </source>
</reference>
<name>A0A098YPN0_9BACT</name>
<dbReference type="PIRSF" id="PIRSF037228">
    <property type="entry name" value="Lant_mod_RumM"/>
    <property type="match status" value="1"/>
</dbReference>
<evidence type="ECO:0000313" key="2">
    <source>
        <dbReference type="EMBL" id="KGI21269.1"/>
    </source>
</evidence>
<dbReference type="InterPro" id="IPR025410">
    <property type="entry name" value="Lant_dehyd"/>
</dbReference>
<dbReference type="AlphaFoldDB" id="A0A098YPN0"/>
<organism evidence="2 3">
    <name type="scientific">Hoylesella timonensis S9-PR14</name>
    <dbReference type="NCBI Taxonomy" id="1401062"/>
    <lineage>
        <taxon>Bacteria</taxon>
        <taxon>Pseudomonadati</taxon>
        <taxon>Bacteroidota</taxon>
        <taxon>Bacteroidia</taxon>
        <taxon>Bacteroidales</taxon>
        <taxon>Prevotellaceae</taxon>
        <taxon>Hoylesella</taxon>
    </lineage>
</organism>
<dbReference type="InterPro" id="IPR017146">
    <property type="entry name" value="Lanti_2_LanM"/>
</dbReference>
<sequence length="979" mass="113654">MEFIDFVSLWKRSTSHFTSETLWRSRLSLLNIESESSLQMFWERLKETHDNKELTNQLLSGKNHFIGDDTHSFIEHFVAKELCDFTERIFSELLTTRAPLLFNDSAKRTLYTAVLAKTSTIVGGMLSFEYKVFVKAFSEKQSFSDFLNNITDKKEWLESVIRIYPLLFSDLQKFRDNYKKNISQFVHRFENDLTDIRRTFKISSLFTNIVEFDPFCGDSHREGKNTIRLVLSDTINTIYSIYYKPKPLSSDCVWNDLIKKMWELGLKPSVVLTQNIDKGDYGWQKGEDTNEYLLAEENLLSYCFNQGVNIGLAYFFGIQDLIADNILIKGNKPVFFDLEMIFSPIVKSAGDYLTKSEISKHYLQGVIKTGLVPCFGFETLHNTGYDNSGLSNIASIIQKEEFQNKDKYANEILKGFYYVCNFFINHRIEIVDIIKDIVLKYPHLCSRYLVRYTFNYSQLLKALYSPYCQENSIQRHLTVEKLWRGYDKTLLKESVIQNEIRQLNQGDIPLFTSRIDSLDLLDEKGLVVSKEYFECDGISASISRILNFRMEEYALQKDIIERALFIHAYKDNSNVLQRQLASSEVRHNELLLQIVDFMYSLSCGIEDDKYFAYVDFVISKNDIWDQSLQHLDIFQGTEGVGFFFMAWYTHTHEERAKDVVLKIFNESVEFLHNNKCNIIDNPILKLGVMHFPTSILYYYIMGCKIMGAEAPQLKEEDLETLLDIIEIKFMEDKRFDYFSGAAGLILILIELSKFRFSNRLRLIILKLGEYLIASSTTVRSEMISWEKESFNMWGGFAHGNSAIAYALFKLWDFFKDDKFYDAGKKALKYDQALFTPSKQYWKKTLTVTGDIHHSWGNGSAGIGLSRLLISKYYSNDIMHKELDFAIKIIQREIKEQTYTDHSIASGLMGLLEIISLLQDDFPMGEYIKPLIQDLNLSSIKCGGWIGNPTITGLYYGYAGIGYNLIKFQYSNNLPSLLWI</sequence>
<dbReference type="Pfam" id="PF05147">
    <property type="entry name" value="LANC_like"/>
    <property type="match status" value="1"/>
</dbReference>
<feature type="domain" description="Lantibiotic biosynthesis protein dehydration" evidence="1">
    <location>
        <begin position="400"/>
        <end position="513"/>
    </location>
</feature>
<dbReference type="GO" id="GO:0031179">
    <property type="term" value="P:peptide modification"/>
    <property type="evidence" value="ECO:0007669"/>
    <property type="project" value="InterPro"/>
</dbReference>
<gene>
    <name evidence="2" type="ORF">HMPREF9304_11190</name>
</gene>
<accession>A0A098YPN0</accession>
<comment type="caution">
    <text evidence="2">The sequence shown here is derived from an EMBL/GenBank/DDBJ whole genome shotgun (WGS) entry which is preliminary data.</text>
</comment>
<feature type="domain" description="Lantibiotic biosynthesis protein dehydration" evidence="1">
    <location>
        <begin position="164"/>
        <end position="394"/>
    </location>
</feature>
<dbReference type="RefSeq" id="WP_036928874.1">
    <property type="nucleotide sequence ID" value="NZ_JRPQ01000164.1"/>
</dbReference>
<dbReference type="SMART" id="SM01260">
    <property type="entry name" value="LANC_like"/>
    <property type="match status" value="1"/>
</dbReference>
<dbReference type="InterPro" id="IPR007822">
    <property type="entry name" value="LANC-like"/>
</dbReference>
<evidence type="ECO:0000259" key="1">
    <source>
        <dbReference type="Pfam" id="PF13575"/>
    </source>
</evidence>
<evidence type="ECO:0000313" key="3">
    <source>
        <dbReference type="Proteomes" id="UP000029723"/>
    </source>
</evidence>
<protein>
    <recommendedName>
        <fullName evidence="1">Lantibiotic biosynthesis protein dehydration domain-containing protein</fullName>
    </recommendedName>
</protein>
<dbReference type="Pfam" id="PF13575">
    <property type="entry name" value="DUF4135"/>
    <property type="match status" value="2"/>
</dbReference>
<dbReference type="Proteomes" id="UP000029723">
    <property type="component" value="Unassembled WGS sequence"/>
</dbReference>
<dbReference type="Gene3D" id="1.50.10.20">
    <property type="match status" value="1"/>
</dbReference>
<proteinExistence type="predicted"/>
<dbReference type="EMBL" id="JRPQ01000164">
    <property type="protein sequence ID" value="KGI21269.1"/>
    <property type="molecule type" value="Genomic_DNA"/>
</dbReference>